<evidence type="ECO:0000256" key="1">
    <source>
        <dbReference type="SAM" id="Phobius"/>
    </source>
</evidence>
<name>A0AAV7GSF2_DENCH</name>
<keyword evidence="1" id="KW-0812">Transmembrane</keyword>
<reference evidence="2 3" key="1">
    <citation type="journal article" date="2021" name="Hortic Res">
        <title>Chromosome-scale assembly of the Dendrobium chrysotoxum genome enhances the understanding of orchid evolution.</title>
        <authorList>
            <person name="Zhang Y."/>
            <person name="Zhang G.Q."/>
            <person name="Zhang D."/>
            <person name="Liu X.D."/>
            <person name="Xu X.Y."/>
            <person name="Sun W.H."/>
            <person name="Yu X."/>
            <person name="Zhu X."/>
            <person name="Wang Z.W."/>
            <person name="Zhao X."/>
            <person name="Zhong W.Y."/>
            <person name="Chen H."/>
            <person name="Yin W.L."/>
            <person name="Huang T."/>
            <person name="Niu S.C."/>
            <person name="Liu Z.J."/>
        </authorList>
    </citation>
    <scope>NUCLEOTIDE SEQUENCE [LARGE SCALE GENOMIC DNA]</scope>
    <source>
        <strain evidence="2">Lindl</strain>
    </source>
</reference>
<dbReference type="Proteomes" id="UP000775213">
    <property type="component" value="Unassembled WGS sequence"/>
</dbReference>
<evidence type="ECO:0000313" key="3">
    <source>
        <dbReference type="Proteomes" id="UP000775213"/>
    </source>
</evidence>
<dbReference type="EMBL" id="JAGFBR010000006">
    <property type="protein sequence ID" value="KAH0464805.1"/>
    <property type="molecule type" value="Genomic_DNA"/>
</dbReference>
<sequence length="86" mass="9467">MTRRDDSEKKSIFNYSFRGLMATTISLLEFVDMVGENRTMNCSAVLPSTIVFPSLFGGFLNERHKSARVGRCGTSLLGLKCLGSAQ</sequence>
<keyword evidence="1" id="KW-0472">Membrane</keyword>
<keyword evidence="3" id="KW-1185">Reference proteome</keyword>
<proteinExistence type="predicted"/>
<evidence type="ECO:0000313" key="2">
    <source>
        <dbReference type="EMBL" id="KAH0464805.1"/>
    </source>
</evidence>
<accession>A0AAV7GSF2</accession>
<protein>
    <submittedName>
        <fullName evidence="2">Uncharacterized protein</fullName>
    </submittedName>
</protein>
<keyword evidence="1" id="KW-1133">Transmembrane helix</keyword>
<feature type="transmembrane region" description="Helical" evidence="1">
    <location>
        <begin position="43"/>
        <end position="61"/>
    </location>
</feature>
<organism evidence="2 3">
    <name type="scientific">Dendrobium chrysotoxum</name>
    <name type="common">Orchid</name>
    <dbReference type="NCBI Taxonomy" id="161865"/>
    <lineage>
        <taxon>Eukaryota</taxon>
        <taxon>Viridiplantae</taxon>
        <taxon>Streptophyta</taxon>
        <taxon>Embryophyta</taxon>
        <taxon>Tracheophyta</taxon>
        <taxon>Spermatophyta</taxon>
        <taxon>Magnoliopsida</taxon>
        <taxon>Liliopsida</taxon>
        <taxon>Asparagales</taxon>
        <taxon>Orchidaceae</taxon>
        <taxon>Epidendroideae</taxon>
        <taxon>Malaxideae</taxon>
        <taxon>Dendrobiinae</taxon>
        <taxon>Dendrobium</taxon>
    </lineage>
</organism>
<gene>
    <name evidence="2" type="ORF">IEQ34_004908</name>
</gene>
<dbReference type="AlphaFoldDB" id="A0AAV7GSF2"/>
<comment type="caution">
    <text evidence="2">The sequence shown here is derived from an EMBL/GenBank/DDBJ whole genome shotgun (WGS) entry which is preliminary data.</text>
</comment>
<feature type="transmembrane region" description="Helical" evidence="1">
    <location>
        <begin position="12"/>
        <end position="31"/>
    </location>
</feature>